<evidence type="ECO:0008006" key="9">
    <source>
        <dbReference type="Google" id="ProtNLM"/>
    </source>
</evidence>
<dbReference type="VEuPathDB" id="TrichDB:TVAG_344280"/>
<evidence type="ECO:0000256" key="4">
    <source>
        <dbReference type="ARBA" id="ARBA00023136"/>
    </source>
</evidence>
<dbReference type="EMBL" id="DS113321">
    <property type="protein sequence ID" value="EAY11334.1"/>
    <property type="molecule type" value="Genomic_DNA"/>
</dbReference>
<reference evidence="7" key="1">
    <citation type="submission" date="2006-10" db="EMBL/GenBank/DDBJ databases">
        <authorList>
            <person name="Amadeo P."/>
            <person name="Zhao Q."/>
            <person name="Wortman J."/>
            <person name="Fraser-Liggett C."/>
            <person name="Carlton J."/>
        </authorList>
    </citation>
    <scope>NUCLEOTIDE SEQUENCE</scope>
    <source>
        <strain evidence="7">G3</strain>
    </source>
</reference>
<proteinExistence type="inferred from homology"/>
<dbReference type="ESTHER" id="triva-a2e7p9">
    <property type="family name" value="Duf_829"/>
</dbReference>
<dbReference type="SMR" id="A2E7P9"/>
<sequence length="240" mass="27418">MIASRKPLVLAFGWLGAKPYHMNSFKKIYNGIGLEYKSMVQSYMSILNLKDDHKKFEEMYEAAKNRDVLCHIFSLNGASSFLDSLMEPDCIHYKPNINVKAIVWDSSPGTSPKNIYHKAFAKSIFPKSPFLANALSAVLIPPFNLFLNLSKNHNARAQYKISSAYANPPTCPQLSLSSTKDYIIKHEDVVRYIENARKAGAHVEAKFWEDSDHVMLYHDHKQEYIKIVQDFAKKIFPPSK</sequence>
<dbReference type="RefSeq" id="XP_001323557.1">
    <property type="nucleotide sequence ID" value="XM_001323522.1"/>
</dbReference>
<keyword evidence="8" id="KW-1185">Reference proteome</keyword>
<dbReference type="InParanoid" id="A2E7P9"/>
<evidence type="ECO:0000313" key="8">
    <source>
        <dbReference type="Proteomes" id="UP000001542"/>
    </source>
</evidence>
<evidence type="ECO:0000256" key="1">
    <source>
        <dbReference type="ARBA" id="ARBA00007387"/>
    </source>
</evidence>
<dbReference type="Gene3D" id="3.40.50.1820">
    <property type="entry name" value="alpha/beta hydrolase"/>
    <property type="match status" value="1"/>
</dbReference>
<keyword evidence="4" id="KW-0472">Membrane</keyword>
<dbReference type="eggNOG" id="KOG2521">
    <property type="taxonomic scope" value="Eukaryota"/>
</dbReference>
<dbReference type="GO" id="GO:0005640">
    <property type="term" value="C:nuclear outer membrane"/>
    <property type="evidence" value="ECO:0007669"/>
    <property type="project" value="UniProtKB-SubCell"/>
</dbReference>
<dbReference type="Pfam" id="PF05705">
    <property type="entry name" value="DUF829"/>
    <property type="match status" value="1"/>
</dbReference>
<dbReference type="PANTHER" id="PTHR12265:SF30">
    <property type="entry name" value="TRANSMEMBRANE PROTEIN 53"/>
    <property type="match status" value="1"/>
</dbReference>
<reference evidence="7" key="2">
    <citation type="journal article" date="2007" name="Science">
        <title>Draft genome sequence of the sexually transmitted pathogen Trichomonas vaginalis.</title>
        <authorList>
            <person name="Carlton J.M."/>
            <person name="Hirt R.P."/>
            <person name="Silva J.C."/>
            <person name="Delcher A.L."/>
            <person name="Schatz M."/>
            <person name="Zhao Q."/>
            <person name="Wortman J.R."/>
            <person name="Bidwell S.L."/>
            <person name="Alsmark U.C.M."/>
            <person name="Besteiro S."/>
            <person name="Sicheritz-Ponten T."/>
            <person name="Noel C.J."/>
            <person name="Dacks J.B."/>
            <person name="Foster P.G."/>
            <person name="Simillion C."/>
            <person name="Van de Peer Y."/>
            <person name="Miranda-Saavedra D."/>
            <person name="Barton G.J."/>
            <person name="Westrop G.D."/>
            <person name="Mueller S."/>
            <person name="Dessi D."/>
            <person name="Fiori P.L."/>
            <person name="Ren Q."/>
            <person name="Paulsen I."/>
            <person name="Zhang H."/>
            <person name="Bastida-Corcuera F.D."/>
            <person name="Simoes-Barbosa A."/>
            <person name="Brown M.T."/>
            <person name="Hayes R.D."/>
            <person name="Mukherjee M."/>
            <person name="Okumura C.Y."/>
            <person name="Schneider R."/>
            <person name="Smith A.J."/>
            <person name="Vanacova S."/>
            <person name="Villalvazo M."/>
            <person name="Haas B.J."/>
            <person name="Pertea M."/>
            <person name="Feldblyum T.V."/>
            <person name="Utterback T.R."/>
            <person name="Shu C.L."/>
            <person name="Osoegawa K."/>
            <person name="de Jong P.J."/>
            <person name="Hrdy I."/>
            <person name="Horvathova L."/>
            <person name="Zubacova Z."/>
            <person name="Dolezal P."/>
            <person name="Malik S.B."/>
            <person name="Logsdon J.M. Jr."/>
            <person name="Henze K."/>
            <person name="Gupta A."/>
            <person name="Wang C.C."/>
            <person name="Dunne R.L."/>
            <person name="Upcroft J.A."/>
            <person name="Upcroft P."/>
            <person name="White O."/>
            <person name="Salzberg S.L."/>
            <person name="Tang P."/>
            <person name="Chiu C.-H."/>
            <person name="Lee Y.-S."/>
            <person name="Embley T.M."/>
            <person name="Coombs G.H."/>
            <person name="Mottram J.C."/>
            <person name="Tachezy J."/>
            <person name="Fraser-Liggett C.M."/>
            <person name="Johnson P.J."/>
        </authorList>
    </citation>
    <scope>NUCLEOTIDE SEQUENCE [LARGE SCALE GENOMIC DNA]</scope>
    <source>
        <strain evidence="7">G3</strain>
    </source>
</reference>
<comment type="similarity">
    <text evidence="1">Belongs to the TMEM53 family.</text>
</comment>
<dbReference type="PANTHER" id="PTHR12265">
    <property type="entry name" value="TRANSMEMBRANE PROTEIN 53"/>
    <property type="match status" value="1"/>
</dbReference>
<comment type="subcellular location">
    <subcellularLocation>
        <location evidence="6">Nucleus outer membrane</location>
        <topology evidence="6">Single-pass membrane protein</topology>
    </subcellularLocation>
</comment>
<evidence type="ECO:0000256" key="3">
    <source>
        <dbReference type="ARBA" id="ARBA00022989"/>
    </source>
</evidence>
<organism evidence="7 8">
    <name type="scientific">Trichomonas vaginalis (strain ATCC PRA-98 / G3)</name>
    <dbReference type="NCBI Taxonomy" id="412133"/>
    <lineage>
        <taxon>Eukaryota</taxon>
        <taxon>Metamonada</taxon>
        <taxon>Parabasalia</taxon>
        <taxon>Trichomonadida</taxon>
        <taxon>Trichomonadidae</taxon>
        <taxon>Trichomonas</taxon>
    </lineage>
</organism>
<evidence type="ECO:0000256" key="2">
    <source>
        <dbReference type="ARBA" id="ARBA00022692"/>
    </source>
</evidence>
<dbReference type="STRING" id="5722.A2E7P9"/>
<dbReference type="SUPFAM" id="SSF53474">
    <property type="entry name" value="alpha/beta-Hydrolases"/>
    <property type="match status" value="1"/>
</dbReference>
<protein>
    <recommendedName>
        <fullName evidence="9">Clan SC, family S33, methylesterase-like serine peptidase</fullName>
    </recommendedName>
</protein>
<evidence type="ECO:0000256" key="5">
    <source>
        <dbReference type="ARBA" id="ARBA00023242"/>
    </source>
</evidence>
<keyword evidence="2" id="KW-0812">Transmembrane</keyword>
<gene>
    <name evidence="7" type="ORF">TVAG_344280</name>
</gene>
<dbReference type="InterPro" id="IPR008547">
    <property type="entry name" value="DUF829_TMEM53"/>
</dbReference>
<dbReference type="OrthoDB" id="77878at2759"/>
<evidence type="ECO:0000313" key="7">
    <source>
        <dbReference type="EMBL" id="EAY11334.1"/>
    </source>
</evidence>
<accession>A2E7P9</accession>
<keyword evidence="5" id="KW-0539">Nucleus</keyword>
<keyword evidence="3" id="KW-1133">Transmembrane helix</keyword>
<dbReference type="InterPro" id="IPR029058">
    <property type="entry name" value="AB_hydrolase_fold"/>
</dbReference>
<dbReference type="VEuPathDB" id="TrichDB:TVAGG3_0598610"/>
<dbReference type="KEGG" id="tva:4769287"/>
<dbReference type="Proteomes" id="UP000001542">
    <property type="component" value="Unassembled WGS sequence"/>
</dbReference>
<dbReference type="AlphaFoldDB" id="A2E7P9"/>
<name>A2E7P9_TRIV3</name>
<evidence type="ECO:0000256" key="6">
    <source>
        <dbReference type="ARBA" id="ARBA00034303"/>
    </source>
</evidence>